<feature type="transmembrane region" description="Helical" evidence="2">
    <location>
        <begin position="7"/>
        <end position="25"/>
    </location>
</feature>
<feature type="transmembrane region" description="Helical" evidence="2">
    <location>
        <begin position="439"/>
        <end position="458"/>
    </location>
</feature>
<dbReference type="EMBL" id="CP001685">
    <property type="protein sequence ID" value="ACV39486.1"/>
    <property type="molecule type" value="Genomic_DNA"/>
</dbReference>
<evidence type="ECO:0000259" key="3">
    <source>
        <dbReference type="Pfam" id="PF09972"/>
    </source>
</evidence>
<dbReference type="STRING" id="523794.Lebu_1614"/>
<feature type="transmembrane region" description="Helical" evidence="2">
    <location>
        <begin position="238"/>
        <end position="260"/>
    </location>
</feature>
<evidence type="ECO:0000313" key="6">
    <source>
        <dbReference type="Proteomes" id="UP000001910"/>
    </source>
</evidence>
<evidence type="ECO:0000256" key="1">
    <source>
        <dbReference type="SAM" id="MobiDB-lite"/>
    </source>
</evidence>
<evidence type="ECO:0000259" key="4">
    <source>
        <dbReference type="Pfam" id="PF20990"/>
    </source>
</evidence>
<dbReference type="AlphaFoldDB" id="C7NBF5"/>
<feature type="transmembrane region" description="Helical" evidence="2">
    <location>
        <begin position="403"/>
        <end position="427"/>
    </location>
</feature>
<gene>
    <name evidence="5" type="ordered locus">Lebu_1614</name>
</gene>
<sequence>MKRITKTIFIMTFLIFSIIINGSAIKNYDVVMNINKDSTLTVTETIEYKFDSSDRGEIFWGVFLREKNMKNLKKSLIKINSIMRNKKNEKYEYETFDKKLRLKIGSEDRKITQLTNIYEIKYTMYSDISKYNDIQQIYFNIIGQFWNVPIEKANITIRFGDGQPITSEEISKFEIYTGKTGAVGTNYKILQENKEIKFTTQKPLAPKEGITFLLNLKTDKISPNFSDNLKIFFTTSKYLIFNLILFLISITFMIITKLIILKQPPKEKIILRSEVPNDMSAMFVSYFEDKHYQNRLLNAGILSLITNDSITKDGRKMQEQIKEQNNSKLYPEEINLFDSLNKISSNKKTKKFVISSKSLNLIIKDFSQKYNSLCEDKDFYYLFPLFISITICMMNTFDGNVINLFSVLRDLLTSMILATIIEFFVYLYHKSKRFFRKKFFKNMLTIVKWLLIISIMLTYFNRNILSSITLILLLIANGIYYRNLKIYSEEGLRKKEYIEGLKKYIKTATKDQIKKFDNSEKLVNYFKEVLPYAIALNLKHNFIKLFEETIKINSDLPGISNVSKTINDLFVYSKQLNRSIRIISYKKRPHSLSNSSSDTFSSLESDYDSDDK</sequence>
<proteinExistence type="predicted"/>
<dbReference type="eggNOG" id="COG4907">
    <property type="taxonomic scope" value="Bacteria"/>
</dbReference>
<dbReference type="OrthoDB" id="79353at2"/>
<keyword evidence="2" id="KW-0472">Membrane</keyword>
<organism evidence="5 6">
    <name type="scientific">Leptotrichia buccalis (strain ATCC 14201 / DSM 1135 / JCM 12969 / NCTC 10249 / C-1013-b)</name>
    <dbReference type="NCBI Taxonomy" id="523794"/>
    <lineage>
        <taxon>Bacteria</taxon>
        <taxon>Fusobacteriati</taxon>
        <taxon>Fusobacteriota</taxon>
        <taxon>Fusobacteriia</taxon>
        <taxon>Fusobacteriales</taxon>
        <taxon>Leptotrichiaceae</taxon>
        <taxon>Leptotrichia</taxon>
    </lineage>
</organism>
<keyword evidence="2" id="KW-1133">Transmembrane helix</keyword>
<dbReference type="Pfam" id="PF20990">
    <property type="entry name" value="DUF2207_C"/>
    <property type="match status" value="1"/>
</dbReference>
<dbReference type="InterPro" id="IPR048389">
    <property type="entry name" value="YciQ-like_C"/>
</dbReference>
<dbReference type="RefSeq" id="WP_015769826.1">
    <property type="nucleotide sequence ID" value="NC_013192.1"/>
</dbReference>
<dbReference type="Proteomes" id="UP000001910">
    <property type="component" value="Chromosome"/>
</dbReference>
<accession>C7NBF5</accession>
<feature type="region of interest" description="Disordered" evidence="1">
    <location>
        <begin position="589"/>
        <end position="612"/>
    </location>
</feature>
<dbReference type="Pfam" id="PF09972">
    <property type="entry name" value="DUF2207"/>
    <property type="match status" value="1"/>
</dbReference>
<feature type="domain" description="DUF2207" evidence="3">
    <location>
        <begin position="25"/>
        <end position="212"/>
    </location>
</feature>
<feature type="compositionally biased region" description="Low complexity" evidence="1">
    <location>
        <begin position="591"/>
        <end position="604"/>
    </location>
</feature>
<dbReference type="InterPro" id="IPR018702">
    <property type="entry name" value="DUF2207"/>
</dbReference>
<evidence type="ECO:0000256" key="2">
    <source>
        <dbReference type="SAM" id="Phobius"/>
    </source>
</evidence>
<feature type="transmembrane region" description="Helical" evidence="2">
    <location>
        <begin position="379"/>
        <end position="397"/>
    </location>
</feature>
<feature type="transmembrane region" description="Helical" evidence="2">
    <location>
        <begin position="464"/>
        <end position="484"/>
    </location>
</feature>
<dbReference type="HOGENOM" id="CLU_015045_2_1_0"/>
<protein>
    <submittedName>
        <fullName evidence="5">Uncharacterized protein</fullName>
    </submittedName>
</protein>
<name>C7NBF5_LEPBD</name>
<keyword evidence="2" id="KW-0812">Transmembrane</keyword>
<keyword evidence="6" id="KW-1185">Reference proteome</keyword>
<reference evidence="5 6" key="1">
    <citation type="journal article" date="2009" name="Stand. Genomic Sci.">
        <title>Complete genome sequence of Leptotrichia buccalis type strain (C-1013-b).</title>
        <authorList>
            <person name="Ivanova N."/>
            <person name="Gronow S."/>
            <person name="Lapidus A."/>
            <person name="Copeland A."/>
            <person name="Glavina Del Rio T."/>
            <person name="Nolan M."/>
            <person name="Lucas S."/>
            <person name="Chen F."/>
            <person name="Tice H."/>
            <person name="Cheng J.F."/>
            <person name="Saunders E."/>
            <person name="Bruce D."/>
            <person name="Goodwin L."/>
            <person name="Brettin T."/>
            <person name="Detter J.C."/>
            <person name="Han C."/>
            <person name="Pitluck S."/>
            <person name="Mikhailova N."/>
            <person name="Pati A."/>
            <person name="Mavrommatis K."/>
            <person name="Chen A."/>
            <person name="Palaniappan K."/>
            <person name="Land M."/>
            <person name="Hauser L."/>
            <person name="Chang Y.J."/>
            <person name="Jeffries C.D."/>
            <person name="Chain P."/>
            <person name="Rohde C."/>
            <person name="Goker M."/>
            <person name="Bristow J."/>
            <person name="Eisen J.A."/>
            <person name="Markowitz V."/>
            <person name="Hugenholtz P."/>
            <person name="Kyrpides N.C."/>
            <person name="Klenk H.P."/>
        </authorList>
    </citation>
    <scope>NUCLEOTIDE SEQUENCE [LARGE SCALE GENOMIC DNA]</scope>
    <source>
        <strain evidence="6">ATCC 14201 / DSM 1135 / JCM 12969 / NCTC 10249 / C-1013-b</strain>
    </source>
</reference>
<dbReference type="KEGG" id="lba:Lebu_1614"/>
<evidence type="ECO:0000313" key="5">
    <source>
        <dbReference type="EMBL" id="ACV39486.1"/>
    </source>
</evidence>
<feature type="domain" description="Predicted membrane protein YciQ-like C-terminal" evidence="4">
    <location>
        <begin position="273"/>
        <end position="545"/>
    </location>
</feature>